<feature type="repeat" description="Filamin" evidence="1">
    <location>
        <begin position="73"/>
        <end position="145"/>
    </location>
</feature>
<dbReference type="InterPro" id="IPR017868">
    <property type="entry name" value="Filamin/ABP280_repeat-like"/>
</dbReference>
<dbReference type="Proteomes" id="UP001159428">
    <property type="component" value="Unassembled WGS sequence"/>
</dbReference>
<evidence type="ECO:0000256" key="1">
    <source>
        <dbReference type="PROSITE-ProRule" id="PRU00087"/>
    </source>
</evidence>
<accession>A0AAU9XW07</accession>
<evidence type="ECO:0000313" key="2">
    <source>
        <dbReference type="EMBL" id="CAH3159527.1"/>
    </source>
</evidence>
<dbReference type="InterPro" id="IPR014756">
    <property type="entry name" value="Ig_E-set"/>
</dbReference>
<proteinExistence type="predicted"/>
<name>A0AAU9XW07_9CNID</name>
<dbReference type="Gene3D" id="2.60.40.10">
    <property type="entry name" value="Immunoglobulins"/>
    <property type="match status" value="1"/>
</dbReference>
<dbReference type="EMBL" id="CALNXJ010000072">
    <property type="protein sequence ID" value="CAH3159527.1"/>
    <property type="molecule type" value="Genomic_DNA"/>
</dbReference>
<dbReference type="SMART" id="SM00557">
    <property type="entry name" value="IG_FLMN"/>
    <property type="match status" value="1"/>
</dbReference>
<dbReference type="Pfam" id="PF00630">
    <property type="entry name" value="Filamin"/>
    <property type="match status" value="1"/>
</dbReference>
<evidence type="ECO:0000313" key="3">
    <source>
        <dbReference type="Proteomes" id="UP001159428"/>
    </source>
</evidence>
<reference evidence="2 3" key="1">
    <citation type="submission" date="2022-05" db="EMBL/GenBank/DDBJ databases">
        <authorList>
            <consortium name="Genoscope - CEA"/>
            <person name="William W."/>
        </authorList>
    </citation>
    <scope>NUCLEOTIDE SEQUENCE [LARGE SCALE GENOMIC DNA]</scope>
</reference>
<dbReference type="SUPFAM" id="SSF81296">
    <property type="entry name" value="E set domains"/>
    <property type="match status" value="1"/>
</dbReference>
<protein>
    <submittedName>
        <fullName evidence="2">Uncharacterized protein</fullName>
    </submittedName>
</protein>
<dbReference type="AlphaFoldDB" id="A0AAU9XW07"/>
<keyword evidence="3" id="KW-1185">Reference proteome</keyword>
<dbReference type="InterPro" id="IPR013783">
    <property type="entry name" value="Ig-like_fold"/>
</dbReference>
<organism evidence="2 3">
    <name type="scientific">Pocillopora meandrina</name>
    <dbReference type="NCBI Taxonomy" id="46732"/>
    <lineage>
        <taxon>Eukaryota</taxon>
        <taxon>Metazoa</taxon>
        <taxon>Cnidaria</taxon>
        <taxon>Anthozoa</taxon>
        <taxon>Hexacorallia</taxon>
        <taxon>Scleractinia</taxon>
        <taxon>Astrocoeniina</taxon>
        <taxon>Pocilloporidae</taxon>
        <taxon>Pocillopora</taxon>
    </lineage>
</organism>
<dbReference type="PROSITE" id="PS50194">
    <property type="entry name" value="FILAMIN_REPEAT"/>
    <property type="match status" value="1"/>
</dbReference>
<gene>
    <name evidence="2" type="ORF">PMEA_00031999</name>
</gene>
<comment type="caution">
    <text evidence="2">The sequence shown here is derived from an EMBL/GenBank/DDBJ whole genome shotgun (WGS) entry which is preliminary data.</text>
</comment>
<sequence>MIRSTNAGVVQLMKSIETIFQRDDQNQPVDLDLIKPPFLAFVKNEKLLNNVEGEVIGTLRIVNQTKARKLVVEGLEEGFVNQIAQFTLTTRDAEGRQCYNEDDHATVEIMNEQGRECVTEVQIVDNRVGLYHISYSPRDLGRFNMLKTALLP</sequence>
<dbReference type="InterPro" id="IPR001298">
    <property type="entry name" value="Filamin/ABP280_rpt"/>
</dbReference>